<dbReference type="AlphaFoldDB" id="A0A1H3GH65"/>
<protein>
    <recommendedName>
        <fullName evidence="3">histidine kinase</fullName>
        <ecNumber evidence="3">2.7.13.3</ecNumber>
    </recommendedName>
</protein>
<keyword evidence="13" id="KW-1133">Transmembrane helix</keyword>
<dbReference type="SMART" id="SM00388">
    <property type="entry name" value="HisKA"/>
    <property type="match status" value="1"/>
</dbReference>
<feature type="domain" description="Histidine kinase" evidence="14">
    <location>
        <begin position="260"/>
        <end position="481"/>
    </location>
</feature>
<dbReference type="GO" id="GO:0005886">
    <property type="term" value="C:plasma membrane"/>
    <property type="evidence" value="ECO:0007669"/>
    <property type="project" value="UniProtKB-SubCell"/>
</dbReference>
<proteinExistence type="predicted"/>
<dbReference type="Proteomes" id="UP000198935">
    <property type="component" value="Unassembled WGS sequence"/>
</dbReference>
<evidence type="ECO:0000256" key="3">
    <source>
        <dbReference type="ARBA" id="ARBA00012438"/>
    </source>
</evidence>
<dbReference type="SUPFAM" id="SSF55874">
    <property type="entry name" value="ATPase domain of HSP90 chaperone/DNA topoisomerase II/histidine kinase"/>
    <property type="match status" value="1"/>
</dbReference>
<evidence type="ECO:0000256" key="13">
    <source>
        <dbReference type="SAM" id="Phobius"/>
    </source>
</evidence>
<dbReference type="Gene3D" id="6.10.340.10">
    <property type="match status" value="1"/>
</dbReference>
<dbReference type="CDD" id="cd06225">
    <property type="entry name" value="HAMP"/>
    <property type="match status" value="1"/>
</dbReference>
<evidence type="ECO:0000259" key="15">
    <source>
        <dbReference type="PROSITE" id="PS50885"/>
    </source>
</evidence>
<keyword evidence="10" id="KW-0902">Two-component regulatory system</keyword>
<evidence type="ECO:0000313" key="17">
    <source>
        <dbReference type="Proteomes" id="UP000198935"/>
    </source>
</evidence>
<dbReference type="InterPro" id="IPR003660">
    <property type="entry name" value="HAMP_dom"/>
</dbReference>
<evidence type="ECO:0000256" key="2">
    <source>
        <dbReference type="ARBA" id="ARBA00004651"/>
    </source>
</evidence>
<dbReference type="Pfam" id="PF02518">
    <property type="entry name" value="HATPase_c"/>
    <property type="match status" value="1"/>
</dbReference>
<dbReference type="PANTHER" id="PTHR45453">
    <property type="entry name" value="PHOSPHATE REGULON SENSOR PROTEIN PHOR"/>
    <property type="match status" value="1"/>
</dbReference>
<keyword evidence="4" id="KW-1003">Cell membrane</keyword>
<evidence type="ECO:0000256" key="12">
    <source>
        <dbReference type="SAM" id="MobiDB-lite"/>
    </source>
</evidence>
<evidence type="ECO:0000256" key="4">
    <source>
        <dbReference type="ARBA" id="ARBA00022475"/>
    </source>
</evidence>
<dbReference type="InterPro" id="IPR003661">
    <property type="entry name" value="HisK_dim/P_dom"/>
</dbReference>
<keyword evidence="8 16" id="KW-0418">Kinase</keyword>
<dbReference type="InterPro" id="IPR036890">
    <property type="entry name" value="HATPase_C_sf"/>
</dbReference>
<gene>
    <name evidence="16" type="ORF">SAMN05421736_101170</name>
</gene>
<dbReference type="InterPro" id="IPR050351">
    <property type="entry name" value="BphY/WalK/GraS-like"/>
</dbReference>
<dbReference type="GO" id="GO:0005524">
    <property type="term" value="F:ATP binding"/>
    <property type="evidence" value="ECO:0007669"/>
    <property type="project" value="UniProtKB-KW"/>
</dbReference>
<dbReference type="Gene3D" id="1.10.287.130">
    <property type="match status" value="1"/>
</dbReference>
<keyword evidence="11 13" id="KW-0472">Membrane</keyword>
<comment type="catalytic activity">
    <reaction evidence="1">
        <text>ATP + protein L-histidine = ADP + protein N-phospho-L-histidine.</text>
        <dbReference type="EC" id="2.7.13.3"/>
    </reaction>
</comment>
<evidence type="ECO:0000256" key="10">
    <source>
        <dbReference type="ARBA" id="ARBA00023012"/>
    </source>
</evidence>
<keyword evidence="6" id="KW-0808">Transferase</keyword>
<evidence type="ECO:0000256" key="11">
    <source>
        <dbReference type="ARBA" id="ARBA00023136"/>
    </source>
</evidence>
<accession>A0A1H3GH65</accession>
<evidence type="ECO:0000313" key="16">
    <source>
        <dbReference type="EMBL" id="SDY02631.1"/>
    </source>
</evidence>
<evidence type="ECO:0000256" key="9">
    <source>
        <dbReference type="ARBA" id="ARBA00022840"/>
    </source>
</evidence>
<reference evidence="17" key="1">
    <citation type="submission" date="2016-10" db="EMBL/GenBank/DDBJ databases">
        <authorList>
            <person name="Varghese N."/>
            <person name="Submissions S."/>
        </authorList>
    </citation>
    <scope>NUCLEOTIDE SEQUENCE [LARGE SCALE GENOMIC DNA]</scope>
    <source>
        <strain evidence="17">SP</strain>
    </source>
</reference>
<dbReference type="EMBL" id="FNPI01000001">
    <property type="protein sequence ID" value="SDY02631.1"/>
    <property type="molecule type" value="Genomic_DNA"/>
</dbReference>
<dbReference type="PROSITE" id="PS50109">
    <property type="entry name" value="HIS_KIN"/>
    <property type="match status" value="1"/>
</dbReference>
<dbReference type="EC" id="2.7.13.3" evidence="3"/>
<evidence type="ECO:0000259" key="14">
    <source>
        <dbReference type="PROSITE" id="PS50109"/>
    </source>
</evidence>
<dbReference type="SUPFAM" id="SSF47384">
    <property type="entry name" value="Homodimeric domain of signal transducing histidine kinase"/>
    <property type="match status" value="1"/>
</dbReference>
<dbReference type="CDD" id="cd00075">
    <property type="entry name" value="HATPase"/>
    <property type="match status" value="1"/>
</dbReference>
<dbReference type="SMART" id="SM00387">
    <property type="entry name" value="HATPase_c"/>
    <property type="match status" value="1"/>
</dbReference>
<organism evidence="16 17">
    <name type="scientific">Evansella caseinilytica</name>
    <dbReference type="NCBI Taxonomy" id="1503961"/>
    <lineage>
        <taxon>Bacteria</taxon>
        <taxon>Bacillati</taxon>
        <taxon>Bacillota</taxon>
        <taxon>Bacilli</taxon>
        <taxon>Bacillales</taxon>
        <taxon>Bacillaceae</taxon>
        <taxon>Evansella</taxon>
    </lineage>
</organism>
<dbReference type="InterPro" id="IPR004358">
    <property type="entry name" value="Sig_transdc_His_kin-like_C"/>
</dbReference>
<evidence type="ECO:0000256" key="8">
    <source>
        <dbReference type="ARBA" id="ARBA00022777"/>
    </source>
</evidence>
<dbReference type="CDD" id="cd00082">
    <property type="entry name" value="HisKA"/>
    <property type="match status" value="1"/>
</dbReference>
<dbReference type="InterPro" id="IPR036097">
    <property type="entry name" value="HisK_dim/P_sf"/>
</dbReference>
<evidence type="ECO:0000256" key="1">
    <source>
        <dbReference type="ARBA" id="ARBA00000085"/>
    </source>
</evidence>
<dbReference type="Pfam" id="PF00512">
    <property type="entry name" value="HisKA"/>
    <property type="match status" value="1"/>
</dbReference>
<name>A0A1H3GH65_9BACI</name>
<dbReference type="GO" id="GO:0000155">
    <property type="term" value="F:phosphorelay sensor kinase activity"/>
    <property type="evidence" value="ECO:0007669"/>
    <property type="project" value="InterPro"/>
</dbReference>
<feature type="transmembrane region" description="Helical" evidence="13">
    <location>
        <begin position="162"/>
        <end position="187"/>
    </location>
</feature>
<evidence type="ECO:0000256" key="5">
    <source>
        <dbReference type="ARBA" id="ARBA00022553"/>
    </source>
</evidence>
<dbReference type="PRINTS" id="PR00344">
    <property type="entry name" value="BCTRLSENSOR"/>
</dbReference>
<dbReference type="STRING" id="1503961.SAMN05421736_101170"/>
<dbReference type="GO" id="GO:0004721">
    <property type="term" value="F:phosphoprotein phosphatase activity"/>
    <property type="evidence" value="ECO:0007669"/>
    <property type="project" value="TreeGrafter"/>
</dbReference>
<feature type="region of interest" description="Disordered" evidence="12">
    <location>
        <begin position="483"/>
        <end position="511"/>
    </location>
</feature>
<comment type="subcellular location">
    <subcellularLocation>
        <location evidence="2">Cell membrane</location>
        <topology evidence="2">Multi-pass membrane protein</topology>
    </subcellularLocation>
</comment>
<dbReference type="SUPFAM" id="SSF158472">
    <property type="entry name" value="HAMP domain-like"/>
    <property type="match status" value="1"/>
</dbReference>
<keyword evidence="13" id="KW-0812">Transmembrane</keyword>
<dbReference type="InterPro" id="IPR005467">
    <property type="entry name" value="His_kinase_dom"/>
</dbReference>
<evidence type="ECO:0000256" key="6">
    <source>
        <dbReference type="ARBA" id="ARBA00022679"/>
    </source>
</evidence>
<dbReference type="Gene3D" id="3.30.565.10">
    <property type="entry name" value="Histidine kinase-like ATPase, C-terminal domain"/>
    <property type="match status" value="1"/>
</dbReference>
<keyword evidence="5" id="KW-0597">Phosphoprotein</keyword>
<evidence type="ECO:0000256" key="7">
    <source>
        <dbReference type="ARBA" id="ARBA00022741"/>
    </source>
</evidence>
<dbReference type="InterPro" id="IPR003594">
    <property type="entry name" value="HATPase_dom"/>
</dbReference>
<dbReference type="SMART" id="SM00304">
    <property type="entry name" value="HAMP"/>
    <property type="match status" value="1"/>
</dbReference>
<dbReference type="PANTHER" id="PTHR45453:SF1">
    <property type="entry name" value="PHOSPHATE REGULON SENSOR PROTEIN PHOR"/>
    <property type="match status" value="1"/>
</dbReference>
<dbReference type="PROSITE" id="PS50885">
    <property type="entry name" value="HAMP"/>
    <property type="match status" value="1"/>
</dbReference>
<keyword evidence="17" id="KW-1185">Reference proteome</keyword>
<keyword evidence="9" id="KW-0067">ATP-binding</keyword>
<feature type="domain" description="HAMP" evidence="15">
    <location>
        <begin position="192"/>
        <end position="245"/>
    </location>
</feature>
<keyword evidence="7" id="KW-0547">Nucleotide-binding</keyword>
<dbReference type="GO" id="GO:0016036">
    <property type="term" value="P:cellular response to phosphate starvation"/>
    <property type="evidence" value="ECO:0007669"/>
    <property type="project" value="TreeGrafter"/>
</dbReference>
<sequence length="511" mass="57185">MGRRTVMNKLSFRSQFILALTATLLLSIICTAIVWAGSLYLLSDDSFLRPANYYEKKINDIVPFVDQHGDELLSPEFRDELEQIIPLEGLDYQVYDLSGQFIYGSQPAEPLEDIIRKLNTSGEENGRFVRYVPVMNSTHELTGVFVLKYYLNLVSSNQPKRAVVVLFIIGNMSAPFLFILLFTMVFARKIGKRLEPPIARLINGAGRIQKNDLDFAFSEAGGSKELAQLTSAFEEMRGALQASLTAQWQMDQERRDMAAAVAHDLRTPLTIIQGHVDNLLDAKDKQPERLDKYLQTIRKNTDRAVRLLDDMHLVSEIDQPGFTLQVSTHDFAAFCREKAEEYRLNCAAKHIAFRPHINIADGHNGRINADIHRLEQITDNLTANSIRFTPEGGQIIWDIKIGPEKAVLETADSGPGFTKADLVHMFEKFYQGDRSRSTTKGHAGLGLYIVKTLAEKHGGTVAAGNRPQGGAYVNVTLPLTPKPVFTDRGEGKISDCPPQPFQRTDLKAPQP</sequence>